<keyword evidence="3" id="KW-0677">Repeat</keyword>
<dbReference type="CDD" id="cd00063">
    <property type="entry name" value="FN3"/>
    <property type="match status" value="1"/>
</dbReference>
<keyword evidence="1" id="KW-0433">Leucine-rich repeat</keyword>
<dbReference type="InterPro" id="IPR032675">
    <property type="entry name" value="LRR_dom_sf"/>
</dbReference>
<keyword evidence="2" id="KW-0732">Signal</keyword>
<evidence type="ECO:0000256" key="4">
    <source>
        <dbReference type="SAM" id="MobiDB-lite"/>
    </source>
</evidence>
<evidence type="ECO:0000256" key="5">
    <source>
        <dbReference type="SAM" id="Phobius"/>
    </source>
</evidence>
<dbReference type="Gene3D" id="3.80.10.10">
    <property type="entry name" value="Ribonuclease Inhibitor"/>
    <property type="match status" value="2"/>
</dbReference>
<name>A0A6A4W1M5_AMPAM</name>
<dbReference type="SMART" id="SM00060">
    <property type="entry name" value="FN3"/>
    <property type="match status" value="1"/>
</dbReference>
<evidence type="ECO:0000313" key="8">
    <source>
        <dbReference type="Proteomes" id="UP000440578"/>
    </source>
</evidence>
<feature type="transmembrane region" description="Helical" evidence="5">
    <location>
        <begin position="479"/>
        <end position="501"/>
    </location>
</feature>
<evidence type="ECO:0000256" key="2">
    <source>
        <dbReference type="ARBA" id="ARBA00022729"/>
    </source>
</evidence>
<dbReference type="InterPro" id="IPR036116">
    <property type="entry name" value="FN3_sf"/>
</dbReference>
<dbReference type="PRINTS" id="PR00019">
    <property type="entry name" value="LEURICHRPT"/>
</dbReference>
<feature type="compositionally biased region" description="Low complexity" evidence="4">
    <location>
        <begin position="618"/>
        <end position="629"/>
    </location>
</feature>
<dbReference type="SUPFAM" id="SSF52058">
    <property type="entry name" value="L domain-like"/>
    <property type="match status" value="1"/>
</dbReference>
<dbReference type="InterPro" id="IPR013783">
    <property type="entry name" value="Ig-like_fold"/>
</dbReference>
<keyword evidence="8" id="KW-1185">Reference proteome</keyword>
<evidence type="ECO:0000313" key="7">
    <source>
        <dbReference type="EMBL" id="KAF0297644.1"/>
    </source>
</evidence>
<dbReference type="Pfam" id="PF13855">
    <property type="entry name" value="LRR_8"/>
    <property type="match status" value="3"/>
</dbReference>
<gene>
    <name evidence="7" type="primary">LRRN2_1</name>
    <name evidence="7" type="ORF">FJT64_004856</name>
</gene>
<evidence type="ECO:0000256" key="3">
    <source>
        <dbReference type="ARBA" id="ARBA00022737"/>
    </source>
</evidence>
<dbReference type="InterPro" id="IPR003591">
    <property type="entry name" value="Leu-rich_rpt_typical-subtyp"/>
</dbReference>
<feature type="compositionally biased region" description="Low complexity" evidence="4">
    <location>
        <begin position="587"/>
        <end position="602"/>
    </location>
</feature>
<proteinExistence type="predicted"/>
<feature type="region of interest" description="Disordered" evidence="4">
    <location>
        <begin position="576"/>
        <end position="629"/>
    </location>
</feature>
<dbReference type="PANTHER" id="PTHR24366:SF161">
    <property type="entry name" value="TIR DOMAIN-CONTAINING PROTEIN"/>
    <property type="match status" value="1"/>
</dbReference>
<evidence type="ECO:0000256" key="1">
    <source>
        <dbReference type="ARBA" id="ARBA00022614"/>
    </source>
</evidence>
<keyword evidence="5" id="KW-0472">Membrane</keyword>
<dbReference type="OrthoDB" id="676979at2759"/>
<dbReference type="SUPFAM" id="SSF49265">
    <property type="entry name" value="Fibronectin type III"/>
    <property type="match status" value="1"/>
</dbReference>
<dbReference type="InterPro" id="IPR001611">
    <property type="entry name" value="Leu-rich_rpt"/>
</dbReference>
<dbReference type="Proteomes" id="UP000440578">
    <property type="component" value="Unassembled WGS sequence"/>
</dbReference>
<dbReference type="InterPro" id="IPR003961">
    <property type="entry name" value="FN3_dom"/>
</dbReference>
<reference evidence="7 8" key="1">
    <citation type="submission" date="2019-07" db="EMBL/GenBank/DDBJ databases">
        <title>Draft genome assembly of a fouling barnacle, Amphibalanus amphitrite (Darwin, 1854): The first reference genome for Thecostraca.</title>
        <authorList>
            <person name="Kim W."/>
        </authorList>
    </citation>
    <scope>NUCLEOTIDE SEQUENCE [LARGE SCALE GENOMIC DNA]</scope>
    <source>
        <strain evidence="7">SNU_AA5</strain>
        <tissue evidence="7">Soma without cirri and trophi</tissue>
    </source>
</reference>
<sequence>MLAYTTPVMYVCCTASRVRQSDRHPLCLRQRSPALLPVLLPALTLSLVSGVGRPGGVCPYSGSVADCAARNLTSPPSGLSQNTTELLLQHNRLARLDFGRLGLLQRLELLNCSGSGLRAISGSGAGLPSLQRLDLSGNLLSAVSANTFRSFTALRQLDLSRNRIGSVADAGLVLPRLTELDLSHNLLTALTRYALIDLTELQSVDLSHNLLLRVAGGAFAGARNFSRLDLSSNRLSRLHCGCTTCSFSRAAPLRRVARHAVDDCPLLERLTLSDNPRLDFVQPEMARRVPRLRHLDLSGNGLLTLHPAAVPDSVQRLDLRRNPLRCDCTLRWLVGGQRQLTAAVGDVCAPAGLSALPPRCAPHVLPLGRYTCAASNTLGRSHRSVEVAVRSPRVVLEPVSVTSTFVTVSWSVTGGAAVLLGQRRATDTNTTHFSAHSLGLQAQSFTFSQLAPGTEYTFSLTVTTRRAGFLHMRGRRRNYTTVIAMAVPATLIVLTCLGVWVRKLHHWRRHRRHLTLQQLARGGGGGGVLPSVSNTSDMALLNHAAAVHASEQRAEGPEPLLETADVGCLSQSTDELSSSRQPVLTAVSPGSSVSPTGSSTGGRLLSQPGSSPGLTDCPAAVSAPAALPV</sequence>
<accession>A0A6A4W1M5</accession>
<dbReference type="PANTHER" id="PTHR24366">
    <property type="entry name" value="IG(IMMUNOGLOBULIN) AND LRR(LEUCINE RICH REPEAT) DOMAINS"/>
    <property type="match status" value="1"/>
</dbReference>
<keyword evidence="5" id="KW-0812">Transmembrane</keyword>
<protein>
    <submittedName>
        <fullName evidence="7">Leucine-rich repeat neuronal protein 2</fullName>
    </submittedName>
</protein>
<organism evidence="7 8">
    <name type="scientific">Amphibalanus amphitrite</name>
    <name type="common">Striped barnacle</name>
    <name type="synonym">Balanus amphitrite</name>
    <dbReference type="NCBI Taxonomy" id="1232801"/>
    <lineage>
        <taxon>Eukaryota</taxon>
        <taxon>Metazoa</taxon>
        <taxon>Ecdysozoa</taxon>
        <taxon>Arthropoda</taxon>
        <taxon>Crustacea</taxon>
        <taxon>Multicrustacea</taxon>
        <taxon>Cirripedia</taxon>
        <taxon>Thoracica</taxon>
        <taxon>Thoracicalcarea</taxon>
        <taxon>Balanomorpha</taxon>
        <taxon>Balanoidea</taxon>
        <taxon>Balanidae</taxon>
        <taxon>Amphibalaninae</taxon>
        <taxon>Amphibalanus</taxon>
    </lineage>
</organism>
<comment type="caution">
    <text evidence="7">The sequence shown here is derived from an EMBL/GenBank/DDBJ whole genome shotgun (WGS) entry which is preliminary data.</text>
</comment>
<feature type="domain" description="Fibronectin type-III" evidence="6">
    <location>
        <begin position="390"/>
        <end position="470"/>
    </location>
</feature>
<dbReference type="SMART" id="SM00369">
    <property type="entry name" value="LRR_TYP"/>
    <property type="match status" value="5"/>
</dbReference>
<evidence type="ECO:0000259" key="6">
    <source>
        <dbReference type="SMART" id="SM00060"/>
    </source>
</evidence>
<dbReference type="AlphaFoldDB" id="A0A6A4W1M5"/>
<dbReference type="Gene3D" id="2.60.40.10">
    <property type="entry name" value="Immunoglobulins"/>
    <property type="match status" value="1"/>
</dbReference>
<dbReference type="EMBL" id="VIIS01001477">
    <property type="protein sequence ID" value="KAF0297644.1"/>
    <property type="molecule type" value="Genomic_DNA"/>
</dbReference>
<keyword evidence="5" id="KW-1133">Transmembrane helix</keyword>